<keyword evidence="1" id="KW-0472">Membrane</keyword>
<protein>
    <submittedName>
        <fullName evidence="2">Multidrug transporter MdtC</fullName>
    </submittedName>
</protein>
<organism evidence="2">
    <name type="scientific">human gut metagenome</name>
    <dbReference type="NCBI Taxonomy" id="408170"/>
    <lineage>
        <taxon>unclassified sequences</taxon>
        <taxon>metagenomes</taxon>
        <taxon>organismal metagenomes</taxon>
    </lineage>
</organism>
<dbReference type="GO" id="GO:0042910">
    <property type="term" value="F:xenobiotic transmembrane transporter activity"/>
    <property type="evidence" value="ECO:0007669"/>
    <property type="project" value="TreeGrafter"/>
</dbReference>
<dbReference type="Pfam" id="PF00873">
    <property type="entry name" value="ACR_tran"/>
    <property type="match status" value="1"/>
</dbReference>
<dbReference type="EMBL" id="AZMM01008731">
    <property type="protein sequence ID" value="ETJ37036.1"/>
    <property type="molecule type" value="Genomic_DNA"/>
</dbReference>
<evidence type="ECO:0000313" key="2">
    <source>
        <dbReference type="EMBL" id="ETJ37036.1"/>
    </source>
</evidence>
<dbReference type="GO" id="GO:0005886">
    <property type="term" value="C:plasma membrane"/>
    <property type="evidence" value="ECO:0007669"/>
    <property type="project" value="TreeGrafter"/>
</dbReference>
<dbReference type="PANTHER" id="PTHR32063:SF21">
    <property type="entry name" value="MULTIDRUG RESISTANCE PROTEIN MDTB"/>
    <property type="match status" value="1"/>
</dbReference>
<sequence>GEIGFTIISLTFSLIAVLIPLLFMGDIVGRLFREFAITLAVAILISAVVSLTLTPMMCARMLSQESLRKQNRFSRASEKMFDRIIAAYGRGLAKVLNHPWLTL</sequence>
<dbReference type="SUPFAM" id="SSF82866">
    <property type="entry name" value="Multidrug efflux transporter AcrB transmembrane domain"/>
    <property type="match status" value="1"/>
</dbReference>
<gene>
    <name evidence="2" type="ORF">Q604_UNBC08731G0001</name>
</gene>
<dbReference type="PANTHER" id="PTHR32063">
    <property type="match status" value="1"/>
</dbReference>
<proteinExistence type="predicted"/>
<feature type="non-terminal residue" evidence="2">
    <location>
        <position position="1"/>
    </location>
</feature>
<dbReference type="InterPro" id="IPR001036">
    <property type="entry name" value="Acrflvin-R"/>
</dbReference>
<keyword evidence="1" id="KW-1133">Transmembrane helix</keyword>
<reference evidence="2" key="1">
    <citation type="submission" date="2013-12" db="EMBL/GenBank/DDBJ databases">
        <title>A Varibaculum cambriense genome reconstructed from a premature infant gut community with otherwise low bacterial novelty that shifts toward anaerobic metabolism during the third week of life.</title>
        <authorList>
            <person name="Brown C.T."/>
            <person name="Sharon I."/>
            <person name="Thomas B.C."/>
            <person name="Castelle C.J."/>
            <person name="Morowitz M.J."/>
            <person name="Banfield J.F."/>
        </authorList>
    </citation>
    <scope>NUCLEOTIDE SEQUENCE</scope>
</reference>
<dbReference type="PRINTS" id="PR00702">
    <property type="entry name" value="ACRIFLAVINRP"/>
</dbReference>
<name>W1Y3Q0_9ZZZZ</name>
<dbReference type="AlphaFoldDB" id="W1Y3Q0"/>
<feature type="transmembrane region" description="Helical" evidence="1">
    <location>
        <begin position="35"/>
        <end position="59"/>
    </location>
</feature>
<dbReference type="Gene3D" id="1.20.1640.10">
    <property type="entry name" value="Multidrug efflux transporter AcrB transmembrane domain"/>
    <property type="match status" value="2"/>
</dbReference>
<comment type="caution">
    <text evidence="2">The sequence shown here is derived from an EMBL/GenBank/DDBJ whole genome shotgun (WGS) entry which is preliminary data.</text>
</comment>
<feature type="transmembrane region" description="Helical" evidence="1">
    <location>
        <begin position="7"/>
        <end position="29"/>
    </location>
</feature>
<keyword evidence="1" id="KW-0812">Transmembrane</keyword>
<evidence type="ECO:0000256" key="1">
    <source>
        <dbReference type="SAM" id="Phobius"/>
    </source>
</evidence>
<accession>W1Y3Q0</accession>
<feature type="non-terminal residue" evidence="2">
    <location>
        <position position="103"/>
    </location>
</feature>